<evidence type="ECO:0000313" key="2">
    <source>
        <dbReference type="Proteomes" id="UP001159363"/>
    </source>
</evidence>
<organism evidence="1 2">
    <name type="scientific">Dryococelus australis</name>
    <dbReference type="NCBI Taxonomy" id="614101"/>
    <lineage>
        <taxon>Eukaryota</taxon>
        <taxon>Metazoa</taxon>
        <taxon>Ecdysozoa</taxon>
        <taxon>Arthropoda</taxon>
        <taxon>Hexapoda</taxon>
        <taxon>Insecta</taxon>
        <taxon>Pterygota</taxon>
        <taxon>Neoptera</taxon>
        <taxon>Polyneoptera</taxon>
        <taxon>Phasmatodea</taxon>
        <taxon>Verophasmatodea</taxon>
        <taxon>Anareolatae</taxon>
        <taxon>Phasmatidae</taxon>
        <taxon>Eurycanthinae</taxon>
        <taxon>Dryococelus</taxon>
    </lineage>
</organism>
<gene>
    <name evidence="1" type="ORF">PR048_026623</name>
</gene>
<dbReference type="Proteomes" id="UP001159363">
    <property type="component" value="Chromosome 10"/>
</dbReference>
<protein>
    <submittedName>
        <fullName evidence="1">Uncharacterized protein</fullName>
    </submittedName>
</protein>
<keyword evidence="2" id="KW-1185">Reference proteome</keyword>
<accession>A0ABQ9GLW8</accession>
<dbReference type="EMBL" id="JARBHB010000011">
    <property type="protein sequence ID" value="KAJ8873007.1"/>
    <property type="molecule type" value="Genomic_DNA"/>
</dbReference>
<name>A0ABQ9GLW8_9NEOP</name>
<proteinExistence type="predicted"/>
<sequence length="116" mass="13788">MKFLSLLTVFESLDIISKSLKSETSRIRNAKRHFDEFCVKMRDFMNLESSTRITLFYLMVDTLCTQLENRFLGMKDFLNTYQVIQPIPWQRKRKCKLEKMMSVKELADLLIVDHSA</sequence>
<reference evidence="1 2" key="1">
    <citation type="submission" date="2023-02" db="EMBL/GenBank/DDBJ databases">
        <title>LHISI_Scaffold_Assembly.</title>
        <authorList>
            <person name="Stuart O.P."/>
            <person name="Cleave R."/>
            <person name="Magrath M.J.L."/>
            <person name="Mikheyev A.S."/>
        </authorList>
    </citation>
    <scope>NUCLEOTIDE SEQUENCE [LARGE SCALE GENOMIC DNA]</scope>
    <source>
        <strain evidence="1">Daus_M_001</strain>
        <tissue evidence="1">Leg muscle</tissue>
    </source>
</reference>
<comment type="caution">
    <text evidence="1">The sequence shown here is derived from an EMBL/GenBank/DDBJ whole genome shotgun (WGS) entry which is preliminary data.</text>
</comment>
<evidence type="ECO:0000313" key="1">
    <source>
        <dbReference type="EMBL" id="KAJ8873007.1"/>
    </source>
</evidence>